<dbReference type="Proteomes" id="UP000066124">
    <property type="component" value="Chromosome"/>
</dbReference>
<feature type="compositionally biased region" description="Basic and acidic residues" evidence="1">
    <location>
        <begin position="237"/>
        <end position="246"/>
    </location>
</feature>
<evidence type="ECO:0000313" key="4">
    <source>
        <dbReference type="EMBL" id="AKU09036.1"/>
    </source>
</evidence>
<evidence type="ECO:0000259" key="2">
    <source>
        <dbReference type="Pfam" id="PF24420"/>
    </source>
</evidence>
<dbReference type="AlphaFoldDB" id="A0A0K1IX37"/>
<dbReference type="Pfam" id="PF24420">
    <property type="entry name" value="DUF7551"/>
    <property type="match status" value="2"/>
</dbReference>
<dbReference type="RefSeq" id="WP_050459895.1">
    <property type="nucleotide sequence ID" value="NZ_CP011947.1"/>
</dbReference>
<feature type="domain" description="DUF7552" evidence="3">
    <location>
        <begin position="15"/>
        <end position="89"/>
    </location>
</feature>
<protein>
    <submittedName>
        <fullName evidence="4">Uncharacterized protein</fullName>
    </submittedName>
</protein>
<dbReference type="InterPro" id="IPR055973">
    <property type="entry name" value="DUF7551"/>
</dbReference>
<dbReference type="KEGG" id="hgi:ABY42_05140"/>
<sequence length="332" mass="36191">MGRSHHLEPRWWGGTLRDIRAEIRSLARSDGDYAIVCGRTGSEPGAATGRRFPDRRTAGAAAELTRDYRAALRRYDPNIPYDDPQVYEVSKGPPRSAAAGSEDDYTRYSAFCHDTAGALFEALSELGHREAETAAMETYLTLAEVVDDHDDFCLTLVWSLMSELDVRLSPAEQRAVVEAAADLFCPTATPNPVDATLGHLETAGFVEGYSVRPIPDAEADVGTDRASETGVSANARTDARTDGDDSSRTWELTFGDYALAERTGRIPTLPIAVSLLRRTPGRAVRFIDGEALSDGRWRLRVRMTPEGDSAGLVSVEAAENRWLNDPSASLGR</sequence>
<reference evidence="5" key="1">
    <citation type="journal article" date="2015" name="J. Biotechnol.">
        <title>Complete genome sequence of Haloferax gibbonsii strain ARA6, a potential producer of polyhydroxyalkanoates and halocins isolated from Araruama, Rio de Janeiro, Brasil.</title>
        <authorList>
            <person name="Pinto L.H."/>
            <person name="D'Alincourt Carvalho-Assef A.P."/>
            <person name="Vieira R.P."/>
            <person name="Clementino M.M."/>
            <person name="Albano R.M."/>
        </authorList>
    </citation>
    <scope>NUCLEOTIDE SEQUENCE [LARGE SCALE GENOMIC DNA]</scope>
    <source>
        <strain evidence="5">ARA6</strain>
    </source>
</reference>
<dbReference type="InterPro" id="IPR055974">
    <property type="entry name" value="DUF7552"/>
</dbReference>
<organism evidence="4 5">
    <name type="scientific">Haloferax gibbonsii</name>
    <dbReference type="NCBI Taxonomy" id="35746"/>
    <lineage>
        <taxon>Archaea</taxon>
        <taxon>Methanobacteriati</taxon>
        <taxon>Methanobacteriota</taxon>
        <taxon>Stenosarchaea group</taxon>
        <taxon>Halobacteria</taxon>
        <taxon>Halobacteriales</taxon>
        <taxon>Haloferacaceae</taxon>
        <taxon>Haloferax</taxon>
    </lineage>
</organism>
<dbReference type="Pfam" id="PF24422">
    <property type="entry name" value="DUF7552"/>
    <property type="match status" value="1"/>
</dbReference>
<name>A0A0K1IX37_HALGI</name>
<dbReference type="GeneID" id="25245322"/>
<feature type="domain" description="DUF7551" evidence="2">
    <location>
        <begin position="230"/>
        <end position="317"/>
    </location>
</feature>
<dbReference type="PATRIC" id="fig|35746.4.peg.1091"/>
<evidence type="ECO:0000256" key="1">
    <source>
        <dbReference type="SAM" id="MobiDB-lite"/>
    </source>
</evidence>
<gene>
    <name evidence="4" type="ORF">ABY42_05140</name>
</gene>
<accession>A0A0K1IX37</accession>
<evidence type="ECO:0000259" key="3">
    <source>
        <dbReference type="Pfam" id="PF24422"/>
    </source>
</evidence>
<evidence type="ECO:0000313" key="5">
    <source>
        <dbReference type="Proteomes" id="UP000066124"/>
    </source>
</evidence>
<feature type="domain" description="DUF7551" evidence="2">
    <location>
        <begin position="109"/>
        <end position="220"/>
    </location>
</feature>
<dbReference type="EMBL" id="CP011947">
    <property type="protein sequence ID" value="AKU09036.1"/>
    <property type="molecule type" value="Genomic_DNA"/>
</dbReference>
<proteinExistence type="predicted"/>
<feature type="region of interest" description="Disordered" evidence="1">
    <location>
        <begin position="219"/>
        <end position="246"/>
    </location>
</feature>